<protein>
    <submittedName>
        <fullName evidence="2">Uncharacterized protein</fullName>
    </submittedName>
</protein>
<sequence>MLMIVRIISVLYKRWCLRGDKELELSLGHDDDCGGSDDESSLGLVPFPEDKEPSVVHHDNIDSDDHEISLEDEKPSLGHGQGQNQSTKRIRCLVNFNT</sequence>
<evidence type="ECO:0000313" key="3">
    <source>
        <dbReference type="Proteomes" id="UP000467840"/>
    </source>
</evidence>
<comment type="caution">
    <text evidence="2">The sequence shown here is derived from an EMBL/GenBank/DDBJ whole genome shotgun (WGS) entry which is preliminary data.</text>
</comment>
<dbReference type="EMBL" id="JAAGAX010000010">
    <property type="protein sequence ID" value="KAF2302367.1"/>
    <property type="molecule type" value="Genomic_DNA"/>
</dbReference>
<reference evidence="2 3" key="1">
    <citation type="journal article" date="2020" name="Mol. Plant">
        <title>The Chromosome-Based Rubber Tree Genome Provides New Insights into Spurge Genome Evolution and Rubber Biosynthesis.</title>
        <authorList>
            <person name="Liu J."/>
            <person name="Shi C."/>
            <person name="Shi C.C."/>
            <person name="Li W."/>
            <person name="Zhang Q.J."/>
            <person name="Zhang Y."/>
            <person name="Li K."/>
            <person name="Lu H.F."/>
            <person name="Shi C."/>
            <person name="Zhu S.T."/>
            <person name="Xiao Z.Y."/>
            <person name="Nan H."/>
            <person name="Yue Y."/>
            <person name="Zhu X.G."/>
            <person name="Wu Y."/>
            <person name="Hong X.N."/>
            <person name="Fan G.Y."/>
            <person name="Tong Y."/>
            <person name="Zhang D."/>
            <person name="Mao C.L."/>
            <person name="Liu Y.L."/>
            <person name="Hao S.J."/>
            <person name="Liu W.Q."/>
            <person name="Lv M.Q."/>
            <person name="Zhang H.B."/>
            <person name="Liu Y."/>
            <person name="Hu-Tang G.R."/>
            <person name="Wang J.P."/>
            <person name="Wang J.H."/>
            <person name="Sun Y.H."/>
            <person name="Ni S.B."/>
            <person name="Chen W.B."/>
            <person name="Zhang X.C."/>
            <person name="Jiao Y.N."/>
            <person name="Eichler E.E."/>
            <person name="Li G.H."/>
            <person name="Liu X."/>
            <person name="Gao L.Z."/>
        </authorList>
    </citation>
    <scope>NUCLEOTIDE SEQUENCE [LARGE SCALE GENOMIC DNA]</scope>
    <source>
        <strain evidence="3">cv. GT1</strain>
        <tissue evidence="2">Leaf</tissue>
    </source>
</reference>
<accession>A0A6A6LPD3</accession>
<organism evidence="2 3">
    <name type="scientific">Hevea brasiliensis</name>
    <name type="common">Para rubber tree</name>
    <name type="synonym">Siphonia brasiliensis</name>
    <dbReference type="NCBI Taxonomy" id="3981"/>
    <lineage>
        <taxon>Eukaryota</taxon>
        <taxon>Viridiplantae</taxon>
        <taxon>Streptophyta</taxon>
        <taxon>Embryophyta</taxon>
        <taxon>Tracheophyta</taxon>
        <taxon>Spermatophyta</taxon>
        <taxon>Magnoliopsida</taxon>
        <taxon>eudicotyledons</taxon>
        <taxon>Gunneridae</taxon>
        <taxon>Pentapetalae</taxon>
        <taxon>rosids</taxon>
        <taxon>fabids</taxon>
        <taxon>Malpighiales</taxon>
        <taxon>Euphorbiaceae</taxon>
        <taxon>Crotonoideae</taxon>
        <taxon>Micrandreae</taxon>
        <taxon>Hevea</taxon>
    </lineage>
</organism>
<feature type="compositionally biased region" description="Basic and acidic residues" evidence="1">
    <location>
        <begin position="48"/>
        <end position="76"/>
    </location>
</feature>
<evidence type="ECO:0000313" key="2">
    <source>
        <dbReference type="EMBL" id="KAF2302367.1"/>
    </source>
</evidence>
<proteinExistence type="predicted"/>
<keyword evidence="3" id="KW-1185">Reference proteome</keyword>
<feature type="region of interest" description="Disordered" evidence="1">
    <location>
        <begin position="27"/>
        <end position="89"/>
    </location>
</feature>
<dbReference type="Proteomes" id="UP000467840">
    <property type="component" value="Chromosome 4"/>
</dbReference>
<evidence type="ECO:0000256" key="1">
    <source>
        <dbReference type="SAM" id="MobiDB-lite"/>
    </source>
</evidence>
<name>A0A6A6LPD3_HEVBR</name>
<dbReference type="AlphaFoldDB" id="A0A6A6LPD3"/>
<gene>
    <name evidence="2" type="ORF">GH714_034974</name>
</gene>